<sequence>MAKQRLPLYYGGVLKVKSLTVTGAVAVGGTLSVTSHTVLTAGARLYFDGGGDTYMIESSADTLKTYVGSTNVLTLVAANSTFGTNITS</sequence>
<evidence type="ECO:0000313" key="1">
    <source>
        <dbReference type="EMBL" id="GAF88082.1"/>
    </source>
</evidence>
<feature type="non-terminal residue" evidence="1">
    <location>
        <position position="88"/>
    </location>
</feature>
<reference evidence="1" key="1">
    <citation type="journal article" date="2014" name="Front. Microbiol.">
        <title>High frequency of phylogenetically diverse reductive dehalogenase-homologous genes in deep subseafloor sedimentary metagenomes.</title>
        <authorList>
            <person name="Kawai M."/>
            <person name="Futagami T."/>
            <person name="Toyoda A."/>
            <person name="Takaki Y."/>
            <person name="Nishi S."/>
            <person name="Hori S."/>
            <person name="Arai W."/>
            <person name="Tsubouchi T."/>
            <person name="Morono Y."/>
            <person name="Uchiyama I."/>
            <person name="Ito T."/>
            <person name="Fujiyama A."/>
            <person name="Inagaki F."/>
            <person name="Takami H."/>
        </authorList>
    </citation>
    <scope>NUCLEOTIDE SEQUENCE</scope>
    <source>
        <strain evidence="1">Expedition CK06-06</strain>
    </source>
</reference>
<organism evidence="1">
    <name type="scientific">marine sediment metagenome</name>
    <dbReference type="NCBI Taxonomy" id="412755"/>
    <lineage>
        <taxon>unclassified sequences</taxon>
        <taxon>metagenomes</taxon>
        <taxon>ecological metagenomes</taxon>
    </lineage>
</organism>
<proteinExistence type="predicted"/>
<gene>
    <name evidence="1" type="ORF">S01H1_27198</name>
</gene>
<protein>
    <submittedName>
        <fullName evidence="1">Uncharacterized protein</fullName>
    </submittedName>
</protein>
<name>X0TIU5_9ZZZZ</name>
<dbReference type="AlphaFoldDB" id="X0TIU5"/>
<dbReference type="EMBL" id="BARS01016539">
    <property type="protein sequence ID" value="GAF88082.1"/>
    <property type="molecule type" value="Genomic_DNA"/>
</dbReference>
<comment type="caution">
    <text evidence="1">The sequence shown here is derived from an EMBL/GenBank/DDBJ whole genome shotgun (WGS) entry which is preliminary data.</text>
</comment>
<accession>X0TIU5</accession>